<keyword evidence="2" id="KW-1185">Reference proteome</keyword>
<dbReference type="EMBL" id="QXEC01000025">
    <property type="protein sequence ID" value="RIV35575.1"/>
    <property type="molecule type" value="Genomic_DNA"/>
</dbReference>
<gene>
    <name evidence="1" type="ORF">D2L64_21830</name>
</gene>
<dbReference type="Proteomes" id="UP000283832">
    <property type="component" value="Unassembled WGS sequence"/>
</dbReference>
<comment type="caution">
    <text evidence="1">The sequence shown here is derived from an EMBL/GenBank/DDBJ whole genome shotgun (WGS) entry which is preliminary data.</text>
</comment>
<sequence length="64" mass="7015">MLADLRTALADLSRAQVDTALVQLNRERNVHLVPESNQKVLKPQERAAAVSIGNQDKHLIAISS</sequence>
<reference evidence="1 2" key="1">
    <citation type="submission" date="2018-08" db="EMBL/GenBank/DDBJ databases">
        <title>Jishengella sp. nov., isolated from a root of Azadirachta indica A. Juss. var. siamensis Valenton.</title>
        <authorList>
            <person name="Kuncharoen N."/>
            <person name="Tanasupawat S."/>
            <person name="Kudo T."/>
            <person name="Ohkuma M."/>
        </authorList>
    </citation>
    <scope>NUCLEOTIDE SEQUENCE [LARGE SCALE GENOMIC DNA]</scope>
    <source>
        <strain evidence="1 2">AZ1-13</strain>
    </source>
</reference>
<name>A0A418MQB0_9ACTN</name>
<accession>A0A418MQB0</accession>
<dbReference type="AlphaFoldDB" id="A0A418MQB0"/>
<evidence type="ECO:0000313" key="2">
    <source>
        <dbReference type="Proteomes" id="UP000283832"/>
    </source>
</evidence>
<proteinExistence type="predicted"/>
<organism evidence="1 2">
    <name type="scientific">Micromonospora radicis</name>
    <dbReference type="NCBI Taxonomy" id="1894971"/>
    <lineage>
        <taxon>Bacteria</taxon>
        <taxon>Bacillati</taxon>
        <taxon>Actinomycetota</taxon>
        <taxon>Actinomycetes</taxon>
        <taxon>Micromonosporales</taxon>
        <taxon>Micromonosporaceae</taxon>
        <taxon>Micromonospora</taxon>
    </lineage>
</organism>
<evidence type="ECO:0000313" key="1">
    <source>
        <dbReference type="EMBL" id="RIV35575.1"/>
    </source>
</evidence>
<protein>
    <submittedName>
        <fullName evidence="1">Uncharacterized protein</fullName>
    </submittedName>
</protein>